<keyword evidence="3" id="KW-1185">Reference proteome</keyword>
<comment type="caution">
    <text evidence="2">The sequence shown here is derived from an EMBL/GenBank/DDBJ whole genome shotgun (WGS) entry which is preliminary data.</text>
</comment>
<evidence type="ECO:0000313" key="3">
    <source>
        <dbReference type="Proteomes" id="UP001519460"/>
    </source>
</evidence>
<accession>A0ABD0K0I9</accession>
<name>A0ABD0K0I9_9CAEN</name>
<protein>
    <submittedName>
        <fullName evidence="2">Uncharacterized protein</fullName>
    </submittedName>
</protein>
<dbReference type="EMBL" id="JACVVK020000277">
    <property type="protein sequence ID" value="KAK7480624.1"/>
    <property type="molecule type" value="Genomic_DNA"/>
</dbReference>
<evidence type="ECO:0000256" key="1">
    <source>
        <dbReference type="SAM" id="SignalP"/>
    </source>
</evidence>
<dbReference type="Proteomes" id="UP001519460">
    <property type="component" value="Unassembled WGS sequence"/>
</dbReference>
<keyword evidence="1" id="KW-0732">Signal</keyword>
<reference evidence="2 3" key="1">
    <citation type="journal article" date="2023" name="Sci. Data">
        <title>Genome assembly of the Korean intertidal mud-creeper Batillaria attramentaria.</title>
        <authorList>
            <person name="Patra A.K."/>
            <person name="Ho P.T."/>
            <person name="Jun S."/>
            <person name="Lee S.J."/>
            <person name="Kim Y."/>
            <person name="Won Y.J."/>
        </authorList>
    </citation>
    <scope>NUCLEOTIDE SEQUENCE [LARGE SCALE GENOMIC DNA]</scope>
    <source>
        <strain evidence="2">Wonlab-2016</strain>
    </source>
</reference>
<gene>
    <name evidence="2" type="ORF">BaRGS_00028096</name>
</gene>
<organism evidence="2 3">
    <name type="scientific">Batillaria attramentaria</name>
    <dbReference type="NCBI Taxonomy" id="370345"/>
    <lineage>
        <taxon>Eukaryota</taxon>
        <taxon>Metazoa</taxon>
        <taxon>Spiralia</taxon>
        <taxon>Lophotrochozoa</taxon>
        <taxon>Mollusca</taxon>
        <taxon>Gastropoda</taxon>
        <taxon>Caenogastropoda</taxon>
        <taxon>Sorbeoconcha</taxon>
        <taxon>Cerithioidea</taxon>
        <taxon>Batillariidae</taxon>
        <taxon>Batillaria</taxon>
    </lineage>
</organism>
<evidence type="ECO:0000313" key="2">
    <source>
        <dbReference type="EMBL" id="KAK7480624.1"/>
    </source>
</evidence>
<proteinExistence type="predicted"/>
<dbReference type="AlphaFoldDB" id="A0ABD0K0I9"/>
<feature type="signal peptide" evidence="1">
    <location>
        <begin position="1"/>
        <end position="25"/>
    </location>
</feature>
<feature type="chain" id="PRO_5044894834" evidence="1">
    <location>
        <begin position="26"/>
        <end position="260"/>
    </location>
</feature>
<sequence>MPGGVSRLCCVFLLILWVCTPQCNARYGCCRPRYNVPQKPDPLSGLVFLEDNCVLAFRATAGIGRSAYDRYVATGTNDDSPLARSALPCGCLTVNGSLPCDRHYRSRILDDWPSSLIDTVRVTVYEDGVAQRFVEFNGMDSTYLDWFAQDNVVDSDWTDVDTDTTNFFSIFGLVQPNAPTLRRFYINRNFGGCNIDRGWLLVAEADDVCDFVPPGPYPVILYSSATTDANLNTADFRQADVLTVTVKFKDTARFSGYCIP</sequence>